<dbReference type="EMBL" id="CM023483">
    <property type="protein sequence ID" value="KAH6935176.1"/>
    <property type="molecule type" value="Genomic_DNA"/>
</dbReference>
<organism evidence="1 2">
    <name type="scientific">Hyalomma asiaticum</name>
    <name type="common">Tick</name>
    <dbReference type="NCBI Taxonomy" id="266040"/>
    <lineage>
        <taxon>Eukaryota</taxon>
        <taxon>Metazoa</taxon>
        <taxon>Ecdysozoa</taxon>
        <taxon>Arthropoda</taxon>
        <taxon>Chelicerata</taxon>
        <taxon>Arachnida</taxon>
        <taxon>Acari</taxon>
        <taxon>Parasitiformes</taxon>
        <taxon>Ixodida</taxon>
        <taxon>Ixodoidea</taxon>
        <taxon>Ixodidae</taxon>
        <taxon>Hyalomminae</taxon>
        <taxon>Hyalomma</taxon>
    </lineage>
</organism>
<accession>A0ACB7SJM8</accession>
<protein>
    <submittedName>
        <fullName evidence="1">Uncharacterized protein</fullName>
    </submittedName>
</protein>
<keyword evidence="2" id="KW-1185">Reference proteome</keyword>
<proteinExistence type="predicted"/>
<name>A0ACB7SJM8_HYAAI</name>
<gene>
    <name evidence="1" type="ORF">HPB50_004332</name>
</gene>
<comment type="caution">
    <text evidence="1">The sequence shown here is derived from an EMBL/GenBank/DDBJ whole genome shotgun (WGS) entry which is preliminary data.</text>
</comment>
<evidence type="ECO:0000313" key="1">
    <source>
        <dbReference type="EMBL" id="KAH6935176.1"/>
    </source>
</evidence>
<dbReference type="Proteomes" id="UP000821845">
    <property type="component" value="Chromosome 3"/>
</dbReference>
<reference evidence="1" key="1">
    <citation type="submission" date="2020-05" db="EMBL/GenBank/DDBJ databases">
        <title>Large-scale comparative analyses of tick genomes elucidate their genetic diversity and vector capacities.</title>
        <authorList>
            <person name="Jia N."/>
            <person name="Wang J."/>
            <person name="Shi W."/>
            <person name="Du L."/>
            <person name="Sun Y."/>
            <person name="Zhan W."/>
            <person name="Jiang J."/>
            <person name="Wang Q."/>
            <person name="Zhang B."/>
            <person name="Ji P."/>
            <person name="Sakyi L.B."/>
            <person name="Cui X."/>
            <person name="Yuan T."/>
            <person name="Jiang B."/>
            <person name="Yang W."/>
            <person name="Lam T.T.-Y."/>
            <person name="Chang Q."/>
            <person name="Ding S."/>
            <person name="Wang X."/>
            <person name="Zhu J."/>
            <person name="Ruan X."/>
            <person name="Zhao L."/>
            <person name="Wei J."/>
            <person name="Que T."/>
            <person name="Du C."/>
            <person name="Cheng J."/>
            <person name="Dai P."/>
            <person name="Han X."/>
            <person name="Huang E."/>
            <person name="Gao Y."/>
            <person name="Liu J."/>
            <person name="Shao H."/>
            <person name="Ye R."/>
            <person name="Li L."/>
            <person name="Wei W."/>
            <person name="Wang X."/>
            <person name="Wang C."/>
            <person name="Yang T."/>
            <person name="Huo Q."/>
            <person name="Li W."/>
            <person name="Guo W."/>
            <person name="Chen H."/>
            <person name="Zhou L."/>
            <person name="Ni X."/>
            <person name="Tian J."/>
            <person name="Zhou Y."/>
            <person name="Sheng Y."/>
            <person name="Liu T."/>
            <person name="Pan Y."/>
            <person name="Xia L."/>
            <person name="Li J."/>
            <person name="Zhao F."/>
            <person name="Cao W."/>
        </authorList>
    </citation>
    <scope>NUCLEOTIDE SEQUENCE</scope>
    <source>
        <strain evidence="1">Hyas-2018</strain>
    </source>
</reference>
<evidence type="ECO:0000313" key="2">
    <source>
        <dbReference type="Proteomes" id="UP000821845"/>
    </source>
</evidence>
<sequence length="130" mass="14239">MTDDDEPAAPGDVFMNEGLRNPLFISEKIAMLTAEEPTLSEGRRGVRSSVAEDSEFRASQSGDSHKQTRFGGGMRWPAQIADCFGEVCLQVRRRAQVATVAGTFPSTPRTYVVRERTALTTRTSGCLPNE</sequence>